<dbReference type="GO" id="GO:0006412">
    <property type="term" value="P:translation"/>
    <property type="evidence" value="ECO:0007669"/>
    <property type="project" value="UniProtKB-UniRule"/>
</dbReference>
<evidence type="ECO:0000313" key="9">
    <source>
        <dbReference type="Proteomes" id="UP000176901"/>
    </source>
</evidence>
<dbReference type="SUPFAM" id="SSF50715">
    <property type="entry name" value="Ribosomal protein L25-like"/>
    <property type="match status" value="1"/>
</dbReference>
<evidence type="ECO:0000259" key="6">
    <source>
        <dbReference type="Pfam" id="PF01386"/>
    </source>
</evidence>
<feature type="domain" description="Large ribosomal subunit protein bL25 beta" evidence="7">
    <location>
        <begin position="94"/>
        <end position="177"/>
    </location>
</feature>
<dbReference type="STRING" id="1802451.A3C82_02310"/>
<keyword evidence="1 5" id="KW-0699">rRNA-binding</keyword>
<dbReference type="Pfam" id="PF14693">
    <property type="entry name" value="Ribosomal_TL5_C"/>
    <property type="match status" value="1"/>
</dbReference>
<evidence type="ECO:0000256" key="5">
    <source>
        <dbReference type="HAMAP-Rule" id="MF_01334"/>
    </source>
</evidence>
<proteinExistence type="inferred from homology"/>
<dbReference type="HAMAP" id="MF_01334">
    <property type="entry name" value="Ribosomal_bL25_CTC"/>
    <property type="match status" value="1"/>
</dbReference>
<sequence>MLSLKADTRKAKGRKARVPGAVLAVLYGPKAKPISLSVPKKEFEKVFSQAGESSLVTLELGTDKTPVLIREVQKHPLSGDPIHADFYQPRLDQKIKIMVPLVLEGEAPAQKDLEGTLIQNIHEVEVEALPQELPHEITVSVAKLATFQDHILVKDLRVSPGVQILHDMEAIVAQVVPVEKVEEELAKPVEENVQDVKVVKEEQKAKETAEAAADPAKEKK</sequence>
<dbReference type="GO" id="GO:0003735">
    <property type="term" value="F:structural constituent of ribosome"/>
    <property type="evidence" value="ECO:0007669"/>
    <property type="project" value="InterPro"/>
</dbReference>
<dbReference type="InterPro" id="IPR037121">
    <property type="entry name" value="Ribosomal_bL25_C"/>
</dbReference>
<evidence type="ECO:0000313" key="8">
    <source>
        <dbReference type="EMBL" id="OHA67129.1"/>
    </source>
</evidence>
<comment type="function">
    <text evidence="5">This is one of the proteins that binds to the 5S RNA in the ribosome where it forms part of the central protuberance.</text>
</comment>
<dbReference type="PANTHER" id="PTHR33284">
    <property type="entry name" value="RIBOSOMAL PROTEIN L25/GLN-TRNA SYNTHETASE, ANTI-CODON-BINDING DOMAIN-CONTAINING PROTEIN"/>
    <property type="match status" value="1"/>
</dbReference>
<dbReference type="Gene3D" id="2.170.120.20">
    <property type="entry name" value="Ribosomal protein L25, beta domain"/>
    <property type="match status" value="1"/>
</dbReference>
<dbReference type="EMBL" id="MHTW01000018">
    <property type="protein sequence ID" value="OHA67129.1"/>
    <property type="molecule type" value="Genomic_DNA"/>
</dbReference>
<accession>A0A1G2R421</accession>
<dbReference type="InterPro" id="IPR020930">
    <property type="entry name" value="Ribosomal_uL5_bac-type"/>
</dbReference>
<evidence type="ECO:0000256" key="3">
    <source>
        <dbReference type="ARBA" id="ARBA00022980"/>
    </source>
</evidence>
<dbReference type="AlphaFoldDB" id="A0A1G2R421"/>
<gene>
    <name evidence="5" type="primary">rplY</name>
    <name evidence="5" type="synonym">ctc</name>
    <name evidence="8" type="ORF">A3C82_02310</name>
</gene>
<feature type="domain" description="Large ribosomal subunit protein bL25 L25" evidence="6">
    <location>
        <begin position="4"/>
        <end position="86"/>
    </location>
</feature>
<dbReference type="InterPro" id="IPR001021">
    <property type="entry name" value="Ribosomal_bL25_long"/>
</dbReference>
<dbReference type="PANTHER" id="PTHR33284:SF1">
    <property type="entry name" value="RIBOSOMAL PROTEIN L25_GLN-TRNA SYNTHETASE, ANTI-CODON-BINDING DOMAIN-CONTAINING PROTEIN"/>
    <property type="match status" value="1"/>
</dbReference>
<protein>
    <recommendedName>
        <fullName evidence="5">Large ribosomal subunit protein bL25</fullName>
    </recommendedName>
    <alternativeName>
        <fullName evidence="5">General stress protein CTC</fullName>
    </alternativeName>
</protein>
<evidence type="ECO:0000256" key="2">
    <source>
        <dbReference type="ARBA" id="ARBA00022884"/>
    </source>
</evidence>
<dbReference type="NCBIfam" id="TIGR00731">
    <property type="entry name" value="bL25_bact_ctc"/>
    <property type="match status" value="1"/>
</dbReference>
<dbReference type="InterPro" id="IPR029751">
    <property type="entry name" value="Ribosomal_L25_dom"/>
</dbReference>
<evidence type="ECO:0000256" key="4">
    <source>
        <dbReference type="ARBA" id="ARBA00023274"/>
    </source>
</evidence>
<dbReference type="Gene3D" id="2.40.240.10">
    <property type="entry name" value="Ribosomal Protein L25, Chain P"/>
    <property type="match status" value="1"/>
</dbReference>
<comment type="similarity">
    <text evidence="5">Belongs to the bacterial ribosomal protein bL25 family. CTC subfamily.</text>
</comment>
<dbReference type="InterPro" id="IPR020057">
    <property type="entry name" value="Ribosomal_bL25_b-dom"/>
</dbReference>
<dbReference type="InterPro" id="IPR011035">
    <property type="entry name" value="Ribosomal_bL25/Gln-tRNA_synth"/>
</dbReference>
<dbReference type="Pfam" id="PF01386">
    <property type="entry name" value="Ribosomal_L25p"/>
    <property type="match status" value="1"/>
</dbReference>
<dbReference type="InterPro" id="IPR020056">
    <property type="entry name" value="Rbsml_bL25/Gln-tRNA_synth_N"/>
</dbReference>
<dbReference type="GO" id="GO:0022625">
    <property type="term" value="C:cytosolic large ribosomal subunit"/>
    <property type="evidence" value="ECO:0007669"/>
    <property type="project" value="TreeGrafter"/>
</dbReference>
<evidence type="ECO:0000256" key="1">
    <source>
        <dbReference type="ARBA" id="ARBA00022730"/>
    </source>
</evidence>
<comment type="caution">
    <text evidence="8">The sequence shown here is derived from an EMBL/GenBank/DDBJ whole genome shotgun (WGS) entry which is preliminary data.</text>
</comment>
<dbReference type="GO" id="GO:0008097">
    <property type="term" value="F:5S rRNA binding"/>
    <property type="evidence" value="ECO:0007669"/>
    <property type="project" value="InterPro"/>
</dbReference>
<dbReference type="CDD" id="cd00495">
    <property type="entry name" value="Ribosomal_L25_TL5_CTC"/>
    <property type="match status" value="1"/>
</dbReference>
<keyword evidence="4 5" id="KW-0687">Ribonucleoprotein</keyword>
<evidence type="ECO:0000259" key="7">
    <source>
        <dbReference type="Pfam" id="PF14693"/>
    </source>
</evidence>
<reference evidence="8 9" key="1">
    <citation type="journal article" date="2016" name="Nat. Commun.">
        <title>Thousands of microbial genomes shed light on interconnected biogeochemical processes in an aquifer system.</title>
        <authorList>
            <person name="Anantharaman K."/>
            <person name="Brown C.T."/>
            <person name="Hug L.A."/>
            <person name="Sharon I."/>
            <person name="Castelle C.J."/>
            <person name="Probst A.J."/>
            <person name="Thomas B.C."/>
            <person name="Singh A."/>
            <person name="Wilkins M.J."/>
            <person name="Karaoz U."/>
            <person name="Brodie E.L."/>
            <person name="Williams K.H."/>
            <person name="Hubbard S.S."/>
            <person name="Banfield J.F."/>
        </authorList>
    </citation>
    <scope>NUCLEOTIDE SEQUENCE [LARGE SCALE GENOMIC DNA]</scope>
</reference>
<comment type="subunit">
    <text evidence="5">Part of the 50S ribosomal subunit; part of the 5S rRNA/L5/L18/L25 subcomplex. Contacts the 5S rRNA. Binds to the 5S rRNA independently of L5 and L18.</text>
</comment>
<organism evidence="8 9">
    <name type="scientific">Candidatus Wildermuthbacteria bacterium RIFCSPHIGHO2_02_FULL_47_12</name>
    <dbReference type="NCBI Taxonomy" id="1802451"/>
    <lineage>
        <taxon>Bacteria</taxon>
        <taxon>Candidatus Wildermuthiibacteriota</taxon>
    </lineage>
</organism>
<keyword evidence="3 5" id="KW-0689">Ribosomal protein</keyword>
<keyword evidence="2 5" id="KW-0694">RNA-binding</keyword>
<name>A0A1G2R421_9BACT</name>
<dbReference type="Proteomes" id="UP000176901">
    <property type="component" value="Unassembled WGS sequence"/>
</dbReference>